<name>A0A9P4HCM2_9PLEO</name>
<dbReference type="OrthoDB" id="1732493at2759"/>
<dbReference type="Gene3D" id="1.10.510.10">
    <property type="entry name" value="Transferase(Phosphotransferase) domain 1"/>
    <property type="match status" value="1"/>
</dbReference>
<evidence type="ECO:0000256" key="6">
    <source>
        <dbReference type="ARBA" id="ARBA00022840"/>
    </source>
</evidence>
<protein>
    <submittedName>
        <fullName evidence="13">Pkinase-domain-containing protein</fullName>
    </submittedName>
</protein>
<keyword evidence="5" id="KW-0418">Kinase</keyword>
<dbReference type="InterPro" id="IPR008271">
    <property type="entry name" value="Ser/Thr_kinase_AS"/>
</dbReference>
<evidence type="ECO:0000256" key="9">
    <source>
        <dbReference type="PROSITE-ProRule" id="PRU10141"/>
    </source>
</evidence>
<dbReference type="PROSITE" id="PS00108">
    <property type="entry name" value="PROTEIN_KINASE_ST"/>
    <property type="match status" value="1"/>
</dbReference>
<dbReference type="SMART" id="SM00220">
    <property type="entry name" value="S_TKc"/>
    <property type="match status" value="1"/>
</dbReference>
<accession>A0A9P4HCM2</accession>
<evidence type="ECO:0000256" key="5">
    <source>
        <dbReference type="ARBA" id="ARBA00022777"/>
    </source>
</evidence>
<dbReference type="Proteomes" id="UP000799777">
    <property type="component" value="Unassembled WGS sequence"/>
</dbReference>
<organism evidence="13 14">
    <name type="scientific">Setomelanomma holmii</name>
    <dbReference type="NCBI Taxonomy" id="210430"/>
    <lineage>
        <taxon>Eukaryota</taxon>
        <taxon>Fungi</taxon>
        <taxon>Dikarya</taxon>
        <taxon>Ascomycota</taxon>
        <taxon>Pezizomycotina</taxon>
        <taxon>Dothideomycetes</taxon>
        <taxon>Pleosporomycetidae</taxon>
        <taxon>Pleosporales</taxon>
        <taxon>Pleosporineae</taxon>
        <taxon>Phaeosphaeriaceae</taxon>
        <taxon>Setomelanomma</taxon>
    </lineage>
</organism>
<comment type="catalytic activity">
    <reaction evidence="8">
        <text>L-seryl-[protein] + ATP = O-phospho-L-seryl-[protein] + ADP + H(+)</text>
        <dbReference type="Rhea" id="RHEA:17989"/>
        <dbReference type="Rhea" id="RHEA-COMP:9863"/>
        <dbReference type="Rhea" id="RHEA-COMP:11604"/>
        <dbReference type="ChEBI" id="CHEBI:15378"/>
        <dbReference type="ChEBI" id="CHEBI:29999"/>
        <dbReference type="ChEBI" id="CHEBI:30616"/>
        <dbReference type="ChEBI" id="CHEBI:83421"/>
        <dbReference type="ChEBI" id="CHEBI:456216"/>
        <dbReference type="EC" id="2.7.11.22"/>
    </reaction>
</comment>
<dbReference type="InterPro" id="IPR000719">
    <property type="entry name" value="Prot_kinase_dom"/>
</dbReference>
<dbReference type="SUPFAM" id="SSF56112">
    <property type="entry name" value="Protein kinase-like (PK-like)"/>
    <property type="match status" value="1"/>
</dbReference>
<feature type="binding site" evidence="9">
    <location>
        <position position="104"/>
    </location>
    <ligand>
        <name>ATP</name>
        <dbReference type="ChEBI" id="CHEBI:30616"/>
    </ligand>
</feature>
<reference evidence="13" key="1">
    <citation type="journal article" date="2020" name="Stud. Mycol.">
        <title>101 Dothideomycetes genomes: a test case for predicting lifestyles and emergence of pathogens.</title>
        <authorList>
            <person name="Haridas S."/>
            <person name="Albert R."/>
            <person name="Binder M."/>
            <person name="Bloem J."/>
            <person name="Labutti K."/>
            <person name="Salamov A."/>
            <person name="Andreopoulos B."/>
            <person name="Baker S."/>
            <person name="Barry K."/>
            <person name="Bills G."/>
            <person name="Bluhm B."/>
            <person name="Cannon C."/>
            <person name="Castanera R."/>
            <person name="Culley D."/>
            <person name="Daum C."/>
            <person name="Ezra D."/>
            <person name="Gonzalez J."/>
            <person name="Henrissat B."/>
            <person name="Kuo A."/>
            <person name="Liang C."/>
            <person name="Lipzen A."/>
            <person name="Lutzoni F."/>
            <person name="Magnuson J."/>
            <person name="Mondo S."/>
            <person name="Nolan M."/>
            <person name="Ohm R."/>
            <person name="Pangilinan J."/>
            <person name="Park H.-J."/>
            <person name="Ramirez L."/>
            <person name="Alfaro M."/>
            <person name="Sun H."/>
            <person name="Tritt A."/>
            <person name="Yoshinaga Y."/>
            <person name="Zwiers L.-H."/>
            <person name="Turgeon B."/>
            <person name="Goodwin S."/>
            <person name="Spatafora J."/>
            <person name="Crous P."/>
            <person name="Grigoriev I."/>
        </authorList>
    </citation>
    <scope>NUCLEOTIDE SEQUENCE</scope>
    <source>
        <strain evidence="13">CBS 110217</strain>
    </source>
</reference>
<dbReference type="Pfam" id="PF00069">
    <property type="entry name" value="Pkinase"/>
    <property type="match status" value="1"/>
</dbReference>
<evidence type="ECO:0000256" key="2">
    <source>
        <dbReference type="ARBA" id="ARBA00022527"/>
    </source>
</evidence>
<dbReference type="PANTHER" id="PTHR24056:SF0">
    <property type="entry name" value="CYCLIN-DEPENDENT KINASE 7"/>
    <property type="match status" value="1"/>
</dbReference>
<dbReference type="InterPro" id="IPR011009">
    <property type="entry name" value="Kinase-like_dom_sf"/>
</dbReference>
<dbReference type="AlphaFoldDB" id="A0A9P4HCM2"/>
<gene>
    <name evidence="13" type="ORF">EK21DRAFT_62432</name>
</gene>
<feature type="region of interest" description="Disordered" evidence="11">
    <location>
        <begin position="1"/>
        <end position="22"/>
    </location>
</feature>
<dbReference type="FunFam" id="1.10.510.10:FF:000624">
    <property type="entry name" value="Mitogen-activated protein kinase"/>
    <property type="match status" value="1"/>
</dbReference>
<dbReference type="GO" id="GO:0005524">
    <property type="term" value="F:ATP binding"/>
    <property type="evidence" value="ECO:0007669"/>
    <property type="project" value="UniProtKB-UniRule"/>
</dbReference>
<keyword evidence="2 10" id="KW-0723">Serine/threonine-protein kinase</keyword>
<comment type="catalytic activity">
    <reaction evidence="7">
        <text>L-threonyl-[protein] + ATP = O-phospho-L-threonyl-[protein] + ADP + H(+)</text>
        <dbReference type="Rhea" id="RHEA:46608"/>
        <dbReference type="Rhea" id="RHEA-COMP:11060"/>
        <dbReference type="Rhea" id="RHEA-COMP:11605"/>
        <dbReference type="ChEBI" id="CHEBI:15378"/>
        <dbReference type="ChEBI" id="CHEBI:30013"/>
        <dbReference type="ChEBI" id="CHEBI:30616"/>
        <dbReference type="ChEBI" id="CHEBI:61977"/>
        <dbReference type="ChEBI" id="CHEBI:456216"/>
        <dbReference type="EC" id="2.7.11.22"/>
    </reaction>
</comment>
<keyword evidence="14" id="KW-1185">Reference proteome</keyword>
<dbReference type="PROSITE" id="PS00107">
    <property type="entry name" value="PROTEIN_KINASE_ATP"/>
    <property type="match status" value="1"/>
</dbReference>
<dbReference type="GO" id="GO:0045944">
    <property type="term" value="P:positive regulation of transcription by RNA polymerase II"/>
    <property type="evidence" value="ECO:0007669"/>
    <property type="project" value="TreeGrafter"/>
</dbReference>
<keyword evidence="6 9" id="KW-0067">ATP-binding</keyword>
<evidence type="ECO:0000256" key="4">
    <source>
        <dbReference type="ARBA" id="ARBA00022741"/>
    </source>
</evidence>
<feature type="compositionally biased region" description="Basic and acidic residues" evidence="11">
    <location>
        <begin position="411"/>
        <end position="425"/>
    </location>
</feature>
<dbReference type="GO" id="GO:0070985">
    <property type="term" value="C:transcription factor TFIIK complex"/>
    <property type="evidence" value="ECO:0007669"/>
    <property type="project" value="TreeGrafter"/>
</dbReference>
<comment type="similarity">
    <text evidence="1">Belongs to the protein kinase superfamily. CMGC Ser/Thr protein kinase family. CDC2/CDKX subfamily.</text>
</comment>
<dbReference type="PANTHER" id="PTHR24056">
    <property type="entry name" value="CELL DIVISION PROTEIN KINASE"/>
    <property type="match status" value="1"/>
</dbReference>
<keyword evidence="3" id="KW-0808">Transferase</keyword>
<evidence type="ECO:0000313" key="14">
    <source>
        <dbReference type="Proteomes" id="UP000799777"/>
    </source>
</evidence>
<sequence>MAPSPVPLSPRPNPPGQKVPPNAAKTKALAILNSSNRAVRSSAAAPAVSITSDAADSSLDMAEQMNNEVKDRFVWGKRLGEGTYAHVYQAHYRNNPTKLVAIKKIKIVDEFIDGIALDPIREIKYLSELSHPNIIQLVAVFSNKDQNLHLVLEFAPLGDIEGLWKSRPSLPYGGADIKAWALMICQGIWFCHENFILHRDIKGNNLLIAADGTVKIADFGLARSFADPGGKAMTNQVITRYYRPPELFYGAYHYGSTVDMWSIGCVIAELCLRGYFLPGQTDIQQLALICDHFGTPTEETWPGVTSLRHYIPPEKQTGATKGITASSRGKPHSWWRTTFALLGEDGIDLLKGMLAPDPNQRLSSRAALEHRYWTSNPRPTRKENLPKLGGGKEKMAEDLKRKPGETPANGRADKVARKLDFGNMG</sequence>
<keyword evidence="4 9" id="KW-0547">Nucleotide-binding</keyword>
<dbReference type="GO" id="GO:0008353">
    <property type="term" value="F:RNA polymerase II CTD heptapeptide repeat kinase activity"/>
    <property type="evidence" value="ECO:0007669"/>
    <property type="project" value="TreeGrafter"/>
</dbReference>
<evidence type="ECO:0000313" key="13">
    <source>
        <dbReference type="EMBL" id="KAF2031804.1"/>
    </source>
</evidence>
<evidence type="ECO:0000256" key="11">
    <source>
        <dbReference type="SAM" id="MobiDB-lite"/>
    </source>
</evidence>
<dbReference type="PROSITE" id="PS50011">
    <property type="entry name" value="PROTEIN_KINASE_DOM"/>
    <property type="match status" value="1"/>
</dbReference>
<proteinExistence type="inferred from homology"/>
<evidence type="ECO:0000256" key="10">
    <source>
        <dbReference type="RuleBase" id="RU000304"/>
    </source>
</evidence>
<evidence type="ECO:0000256" key="3">
    <source>
        <dbReference type="ARBA" id="ARBA00022679"/>
    </source>
</evidence>
<dbReference type="Gene3D" id="3.30.200.20">
    <property type="entry name" value="Phosphorylase Kinase, domain 1"/>
    <property type="match status" value="1"/>
</dbReference>
<evidence type="ECO:0000259" key="12">
    <source>
        <dbReference type="PROSITE" id="PS50011"/>
    </source>
</evidence>
<evidence type="ECO:0000256" key="8">
    <source>
        <dbReference type="ARBA" id="ARBA00048367"/>
    </source>
</evidence>
<evidence type="ECO:0000256" key="7">
    <source>
        <dbReference type="ARBA" id="ARBA00047811"/>
    </source>
</evidence>
<evidence type="ECO:0000256" key="1">
    <source>
        <dbReference type="ARBA" id="ARBA00006485"/>
    </source>
</evidence>
<dbReference type="GO" id="GO:0005737">
    <property type="term" value="C:cytoplasm"/>
    <property type="evidence" value="ECO:0007669"/>
    <property type="project" value="TreeGrafter"/>
</dbReference>
<comment type="caution">
    <text evidence="13">The sequence shown here is derived from an EMBL/GenBank/DDBJ whole genome shotgun (WGS) entry which is preliminary data.</text>
</comment>
<feature type="compositionally biased region" description="Pro residues" evidence="11">
    <location>
        <begin position="1"/>
        <end position="18"/>
    </location>
</feature>
<dbReference type="GO" id="GO:0004693">
    <property type="term" value="F:cyclin-dependent protein serine/threonine kinase activity"/>
    <property type="evidence" value="ECO:0007669"/>
    <property type="project" value="UniProtKB-EC"/>
</dbReference>
<feature type="compositionally biased region" description="Basic and acidic residues" evidence="11">
    <location>
        <begin position="380"/>
        <end position="404"/>
    </location>
</feature>
<feature type="region of interest" description="Disordered" evidence="11">
    <location>
        <begin position="373"/>
        <end position="425"/>
    </location>
</feature>
<dbReference type="InterPro" id="IPR017441">
    <property type="entry name" value="Protein_kinase_ATP_BS"/>
</dbReference>
<feature type="domain" description="Protein kinase" evidence="12">
    <location>
        <begin position="73"/>
        <end position="373"/>
    </location>
</feature>
<dbReference type="EMBL" id="ML978178">
    <property type="protein sequence ID" value="KAF2031804.1"/>
    <property type="molecule type" value="Genomic_DNA"/>
</dbReference>
<dbReference type="InterPro" id="IPR050108">
    <property type="entry name" value="CDK"/>
</dbReference>